<dbReference type="InterPro" id="IPR010982">
    <property type="entry name" value="Lambda_DNA-bd_dom_sf"/>
</dbReference>
<feature type="domain" description="HTH cro/C1-type" evidence="1">
    <location>
        <begin position="8"/>
        <end position="66"/>
    </location>
</feature>
<organism evidence="2 3">
    <name type="scientific">Neobittarella massiliensis</name>
    <name type="common">ex Bilen et al. 2018</name>
    <dbReference type="NCBI Taxonomy" id="2041842"/>
    <lineage>
        <taxon>Bacteria</taxon>
        <taxon>Bacillati</taxon>
        <taxon>Bacillota</taxon>
        <taxon>Clostridia</taxon>
        <taxon>Eubacteriales</taxon>
        <taxon>Oscillospiraceae</taxon>
        <taxon>Neobittarella (ex Bilen et al. 2018)</taxon>
    </lineage>
</organism>
<proteinExistence type="predicted"/>
<dbReference type="RefSeq" id="WP_186488413.1">
    <property type="nucleotide sequence ID" value="NZ_JACOGI010000002.1"/>
</dbReference>
<accession>A0A8J6IQY0</accession>
<name>A0A8J6IQY0_9FIRM</name>
<gene>
    <name evidence="2" type="ORF">H8K20_10835</name>
</gene>
<dbReference type="InterPro" id="IPR001387">
    <property type="entry name" value="Cro/C1-type_HTH"/>
</dbReference>
<dbReference type="EMBL" id="JACOGI010000002">
    <property type="protein sequence ID" value="MBC3516891.1"/>
    <property type="molecule type" value="Genomic_DNA"/>
</dbReference>
<dbReference type="AlphaFoldDB" id="A0A8J6IQY0"/>
<evidence type="ECO:0000313" key="3">
    <source>
        <dbReference type="Proteomes" id="UP000597668"/>
    </source>
</evidence>
<evidence type="ECO:0000313" key="2">
    <source>
        <dbReference type="EMBL" id="MBC3516891.1"/>
    </source>
</evidence>
<dbReference type="GO" id="GO:0003677">
    <property type="term" value="F:DNA binding"/>
    <property type="evidence" value="ECO:0007669"/>
    <property type="project" value="InterPro"/>
</dbReference>
<dbReference type="Pfam" id="PF13443">
    <property type="entry name" value="HTH_26"/>
    <property type="match status" value="1"/>
</dbReference>
<sequence length="70" mass="7802">MSIRYYKLFDLLQRRGLKKTDLLGLAGISSPTLAKLSKGDTVTTEVIEKICNSLDCQPADIMENIKEGEQ</sequence>
<reference evidence="2" key="1">
    <citation type="submission" date="2020-08" db="EMBL/GenBank/DDBJ databases">
        <authorList>
            <person name="Liu C."/>
            <person name="Sun Q."/>
        </authorList>
    </citation>
    <scope>NUCLEOTIDE SEQUENCE</scope>
    <source>
        <strain evidence="2">NSJ-65</strain>
    </source>
</reference>
<dbReference type="SUPFAM" id="SSF47413">
    <property type="entry name" value="lambda repressor-like DNA-binding domains"/>
    <property type="match status" value="1"/>
</dbReference>
<dbReference type="Proteomes" id="UP000597668">
    <property type="component" value="Unassembled WGS sequence"/>
</dbReference>
<dbReference type="Gene3D" id="1.10.260.40">
    <property type="entry name" value="lambda repressor-like DNA-binding domains"/>
    <property type="match status" value="1"/>
</dbReference>
<evidence type="ECO:0000259" key="1">
    <source>
        <dbReference type="Pfam" id="PF13443"/>
    </source>
</evidence>
<keyword evidence="3" id="KW-1185">Reference proteome</keyword>
<comment type="caution">
    <text evidence="2">The sequence shown here is derived from an EMBL/GenBank/DDBJ whole genome shotgun (WGS) entry which is preliminary data.</text>
</comment>
<protein>
    <submittedName>
        <fullName evidence="2">Helix-turn-helix transcriptional regulator</fullName>
    </submittedName>
</protein>